<feature type="region of interest" description="Disordered" evidence="2">
    <location>
        <begin position="1"/>
        <end position="30"/>
    </location>
</feature>
<dbReference type="Proteomes" id="UP000823388">
    <property type="component" value="Chromosome 4N"/>
</dbReference>
<feature type="domain" description="CCHC-type" evidence="3">
    <location>
        <begin position="284"/>
        <end position="299"/>
    </location>
</feature>
<name>A0A8T0TAJ5_PANVG</name>
<feature type="compositionally biased region" description="Basic and acidic residues" evidence="2">
    <location>
        <begin position="52"/>
        <end position="61"/>
    </location>
</feature>
<dbReference type="GO" id="GO:0008270">
    <property type="term" value="F:zinc ion binding"/>
    <property type="evidence" value="ECO:0007669"/>
    <property type="project" value="UniProtKB-KW"/>
</dbReference>
<sequence length="531" mass="60249">MAGSDSSVRGGHHGEQELPNARAELHQLQNSLLEAMERMFNERLPAAGGRGPHQEESRDENSGFGAGHDGGHHRGRHNRDDPDSIARVKLSVLSGREDADAYLEWEEQCDQIFRVHNLSNQRCINLASVEFSGYALTWWNQIQENQLVLGHDHINTWDEMKRVMRRRFVPSSYYRDLRNRLQALRQGSKSVDDYFKEMELLLVRYGIREDEESKMARFLNGPNEEISAPWRRQPTPSIGAAKMAVSTASSPAIQQEKRCSSTSTAAPSVASATASSSHSRSIVCHKCQGRGHVAAQCPSRRTMVVNELGEWESESEEEDGPRYDEEIENDENEIQPEEVLSVTAVKEKNVQQHNLFHTQGMIKDKLCRIIVDNGSCNNIASQELVERLGLKQYNDQVECDVVRMQACQLLLGRPWLYDRDAQIYGRSNKVVLMYKGEHITLLPLTIFFPLTTYPLLLPSAVFDVLQEYEDVFPKKVPPGLPPKRGIEHQIDLVPGAPLPNRALYRTNPEETKEIQRQVQELINKGYVKNAC</sequence>
<feature type="compositionally biased region" description="Low complexity" evidence="2">
    <location>
        <begin position="260"/>
        <end position="275"/>
    </location>
</feature>
<feature type="compositionally biased region" description="Acidic residues" evidence="2">
    <location>
        <begin position="309"/>
        <end position="328"/>
    </location>
</feature>
<evidence type="ECO:0000256" key="2">
    <source>
        <dbReference type="SAM" id="MobiDB-lite"/>
    </source>
</evidence>
<evidence type="ECO:0000259" key="3">
    <source>
        <dbReference type="PROSITE" id="PS50158"/>
    </source>
</evidence>
<dbReference type="PANTHER" id="PTHR35046:SF9">
    <property type="entry name" value="RNA-DIRECTED DNA POLYMERASE"/>
    <property type="match status" value="1"/>
</dbReference>
<dbReference type="AlphaFoldDB" id="A0A8T0TAJ5"/>
<organism evidence="4 5">
    <name type="scientific">Panicum virgatum</name>
    <name type="common">Blackwell switchgrass</name>
    <dbReference type="NCBI Taxonomy" id="38727"/>
    <lineage>
        <taxon>Eukaryota</taxon>
        <taxon>Viridiplantae</taxon>
        <taxon>Streptophyta</taxon>
        <taxon>Embryophyta</taxon>
        <taxon>Tracheophyta</taxon>
        <taxon>Spermatophyta</taxon>
        <taxon>Magnoliopsida</taxon>
        <taxon>Liliopsida</taxon>
        <taxon>Poales</taxon>
        <taxon>Poaceae</taxon>
        <taxon>PACMAD clade</taxon>
        <taxon>Panicoideae</taxon>
        <taxon>Panicodae</taxon>
        <taxon>Paniceae</taxon>
        <taxon>Panicinae</taxon>
        <taxon>Panicum</taxon>
        <taxon>Panicum sect. Hiantes</taxon>
    </lineage>
</organism>
<evidence type="ECO:0000313" key="4">
    <source>
        <dbReference type="EMBL" id="KAG2606144.1"/>
    </source>
</evidence>
<proteinExistence type="predicted"/>
<dbReference type="PANTHER" id="PTHR35046">
    <property type="entry name" value="ZINC KNUCKLE (CCHC-TYPE) FAMILY PROTEIN"/>
    <property type="match status" value="1"/>
</dbReference>
<comment type="caution">
    <text evidence="4">The sequence shown here is derived from an EMBL/GenBank/DDBJ whole genome shotgun (WGS) entry which is preliminary data.</text>
</comment>
<dbReference type="InterPro" id="IPR043502">
    <property type="entry name" value="DNA/RNA_pol_sf"/>
</dbReference>
<dbReference type="InterPro" id="IPR036875">
    <property type="entry name" value="Znf_CCHC_sf"/>
</dbReference>
<protein>
    <recommendedName>
        <fullName evidence="3">CCHC-type domain-containing protein</fullName>
    </recommendedName>
</protein>
<dbReference type="SUPFAM" id="SSF57756">
    <property type="entry name" value="Retrovirus zinc finger-like domains"/>
    <property type="match status" value="1"/>
</dbReference>
<dbReference type="Pfam" id="PF00098">
    <property type="entry name" value="zf-CCHC"/>
    <property type="match status" value="1"/>
</dbReference>
<dbReference type="InterPro" id="IPR001878">
    <property type="entry name" value="Znf_CCHC"/>
</dbReference>
<feature type="region of interest" description="Disordered" evidence="2">
    <location>
        <begin position="308"/>
        <end position="328"/>
    </location>
</feature>
<keyword evidence="5" id="KW-1185">Reference proteome</keyword>
<gene>
    <name evidence="4" type="ORF">PVAP13_4NG142571</name>
</gene>
<reference evidence="4" key="1">
    <citation type="submission" date="2020-05" db="EMBL/GenBank/DDBJ databases">
        <title>WGS assembly of Panicum virgatum.</title>
        <authorList>
            <person name="Lovell J.T."/>
            <person name="Jenkins J."/>
            <person name="Shu S."/>
            <person name="Juenger T.E."/>
            <person name="Schmutz J."/>
        </authorList>
    </citation>
    <scope>NUCLEOTIDE SEQUENCE</scope>
    <source>
        <strain evidence="4">AP13</strain>
    </source>
</reference>
<dbReference type="SMART" id="SM00343">
    <property type="entry name" value="ZnF_C2HC"/>
    <property type="match status" value="1"/>
</dbReference>
<dbReference type="InterPro" id="IPR005162">
    <property type="entry name" value="Retrotrans_gag_dom"/>
</dbReference>
<dbReference type="SUPFAM" id="SSF56672">
    <property type="entry name" value="DNA/RNA polymerases"/>
    <property type="match status" value="1"/>
</dbReference>
<dbReference type="InterPro" id="IPR021109">
    <property type="entry name" value="Peptidase_aspartic_dom_sf"/>
</dbReference>
<evidence type="ECO:0000313" key="5">
    <source>
        <dbReference type="Proteomes" id="UP000823388"/>
    </source>
</evidence>
<keyword evidence="1" id="KW-0862">Zinc</keyword>
<evidence type="ECO:0000256" key="1">
    <source>
        <dbReference type="PROSITE-ProRule" id="PRU00047"/>
    </source>
</evidence>
<dbReference type="CDD" id="cd00303">
    <property type="entry name" value="retropepsin_like"/>
    <property type="match status" value="1"/>
</dbReference>
<keyword evidence="1" id="KW-0479">Metal-binding</keyword>
<accession>A0A8T0TAJ5</accession>
<dbReference type="GO" id="GO:0003676">
    <property type="term" value="F:nucleic acid binding"/>
    <property type="evidence" value="ECO:0007669"/>
    <property type="project" value="InterPro"/>
</dbReference>
<dbReference type="EMBL" id="CM029044">
    <property type="protein sequence ID" value="KAG2606144.1"/>
    <property type="molecule type" value="Genomic_DNA"/>
</dbReference>
<dbReference type="PROSITE" id="PS50158">
    <property type="entry name" value="ZF_CCHC"/>
    <property type="match status" value="1"/>
</dbReference>
<dbReference type="Gene3D" id="3.10.10.10">
    <property type="entry name" value="HIV Type 1 Reverse Transcriptase, subunit A, domain 1"/>
    <property type="match status" value="1"/>
</dbReference>
<feature type="region of interest" description="Disordered" evidence="2">
    <location>
        <begin position="44"/>
        <end position="83"/>
    </location>
</feature>
<feature type="region of interest" description="Disordered" evidence="2">
    <location>
        <begin position="248"/>
        <end position="275"/>
    </location>
</feature>
<dbReference type="Gene3D" id="2.40.70.10">
    <property type="entry name" value="Acid Proteases"/>
    <property type="match status" value="1"/>
</dbReference>
<keyword evidence="1" id="KW-0863">Zinc-finger</keyword>
<dbReference type="Pfam" id="PF03732">
    <property type="entry name" value="Retrotrans_gag"/>
    <property type="match status" value="1"/>
</dbReference>